<keyword evidence="1" id="KW-0732">Signal</keyword>
<dbReference type="InterPro" id="IPR013783">
    <property type="entry name" value="Ig-like_fold"/>
</dbReference>
<dbReference type="RefSeq" id="WP_310029007.1">
    <property type="nucleotide sequence ID" value="NZ_JAVDVI010000032.1"/>
</dbReference>
<dbReference type="Gene3D" id="2.60.40.10">
    <property type="entry name" value="Immunoglobulins"/>
    <property type="match status" value="1"/>
</dbReference>
<dbReference type="InterPro" id="IPR014755">
    <property type="entry name" value="Cu-Rt/internalin_Ig-like"/>
</dbReference>
<evidence type="ECO:0000259" key="2">
    <source>
        <dbReference type="PROSITE" id="PS51841"/>
    </source>
</evidence>
<reference evidence="3 4" key="1">
    <citation type="submission" date="2023-07" db="EMBL/GenBank/DDBJ databases">
        <title>Sorghum-associated microbial communities from plants grown in Nebraska, USA.</title>
        <authorList>
            <person name="Schachtman D."/>
        </authorList>
    </citation>
    <scope>NUCLEOTIDE SEQUENCE [LARGE SCALE GENOMIC DNA]</scope>
    <source>
        <strain evidence="3 4">3773</strain>
    </source>
</reference>
<dbReference type="InterPro" id="IPR036179">
    <property type="entry name" value="Ig-like_dom_sf"/>
</dbReference>
<accession>A0ABU1TUZ2</accession>
<evidence type="ECO:0000313" key="3">
    <source>
        <dbReference type="EMBL" id="MDR6969685.1"/>
    </source>
</evidence>
<evidence type="ECO:0000256" key="1">
    <source>
        <dbReference type="ARBA" id="ARBA00022729"/>
    </source>
</evidence>
<comment type="caution">
    <text evidence="3">The sequence shown here is derived from an EMBL/GenBank/DDBJ whole genome shotgun (WGS) entry which is preliminary data.</text>
</comment>
<dbReference type="InterPro" id="IPR002909">
    <property type="entry name" value="IPT_dom"/>
</dbReference>
<dbReference type="Pfam" id="PF01833">
    <property type="entry name" value="TIG"/>
    <property type="match status" value="1"/>
</dbReference>
<dbReference type="CDD" id="cd00603">
    <property type="entry name" value="IPT_PCSR"/>
    <property type="match status" value="1"/>
</dbReference>
<dbReference type="InterPro" id="IPR001322">
    <property type="entry name" value="Lamin_tail_dom"/>
</dbReference>
<name>A0ABU1TUZ2_9FLAO</name>
<organism evidence="3 4">
    <name type="scientific">Flavobacterium arsenatis</name>
    <dbReference type="NCBI Taxonomy" id="1484332"/>
    <lineage>
        <taxon>Bacteria</taxon>
        <taxon>Pseudomonadati</taxon>
        <taxon>Bacteroidota</taxon>
        <taxon>Flavobacteriia</taxon>
        <taxon>Flavobacteriales</taxon>
        <taxon>Flavobacteriaceae</taxon>
        <taxon>Flavobacterium</taxon>
    </lineage>
</organism>
<feature type="domain" description="LTD" evidence="2">
    <location>
        <begin position="274"/>
        <end position="396"/>
    </location>
</feature>
<dbReference type="EMBL" id="JAVDVI010000032">
    <property type="protein sequence ID" value="MDR6969685.1"/>
    <property type="molecule type" value="Genomic_DNA"/>
</dbReference>
<evidence type="ECO:0000313" key="4">
    <source>
        <dbReference type="Proteomes" id="UP001255185"/>
    </source>
</evidence>
<gene>
    <name evidence="3" type="ORF">J2X31_003719</name>
</gene>
<dbReference type="PROSITE" id="PS51841">
    <property type="entry name" value="LTD"/>
    <property type="match status" value="1"/>
</dbReference>
<protein>
    <recommendedName>
        <fullName evidence="2">LTD domain-containing protein</fullName>
    </recommendedName>
</protein>
<keyword evidence="4" id="KW-1185">Reference proteome</keyword>
<dbReference type="InterPro" id="IPR014756">
    <property type="entry name" value="Ig_E-set"/>
</dbReference>
<dbReference type="Proteomes" id="UP001255185">
    <property type="component" value="Unassembled WGS sequence"/>
</dbReference>
<proteinExistence type="predicted"/>
<dbReference type="Gene3D" id="2.60.40.1220">
    <property type="match status" value="2"/>
</dbReference>
<dbReference type="SUPFAM" id="SSF48726">
    <property type="entry name" value="Immunoglobulin"/>
    <property type="match status" value="1"/>
</dbReference>
<sequence length="652" mass="67744">MINSSYSSKKESILLLLIASFLFCFNNLNAQIYSHNFGTTGITSHPYTVAPNLLANNLSASSWSNSTNSWSSTAGSTGEAIRLTTSVAATITLTFDVAPNYQVEITSFNFWRQRSNFGPQDWAMTINGINVGSGTIGATGEAIGTTNVANPIVGLAGTVTVVITISNSNGNGTFRLDDFTLNGSVTSSCASPTITSFSPVSGPENTLVTITGNGFLVGTGTSSVKFNGVEATSFTVVSNTEIKAYVPGGNVGTGPIEIITNGCEGFSSVTFLPIKSVPAVSYSTDIYISEIYDANGGDRGIIELYNGTASAVNLSAYSIRRYGTIGDQNPSNTFNLSGTIPPLTTFLIHFGNNGTHPTPCGFGNNVDIVGIGFNASDEFELVKNGTIIDNLHAPGNIGYSMIRNPNAIAPKVNFSASDWSTQTNPANCTTNCHCSNLGTHNVNTPILPTITSPVSKTACENSSVVFSAVLSNSVGFSFQWKVVGASGVWTNVVNGGGYSGATTNTLTINPASLAFDENQYYCQMTSNTAGVLVSNAAQLSITPVNIIPTFTQVPSICQGETLSALPVTSNNGITGTWSPALDNMATTTYTFTPNAGQCAGSASMTITVNASVVPSFTSVNPICQGEALSALPVTSNNGIAGTWSPALDNMAT</sequence>
<feature type="non-terminal residue" evidence="3">
    <location>
        <position position="652"/>
    </location>
</feature>
<dbReference type="Pfam" id="PF00932">
    <property type="entry name" value="LTD"/>
    <property type="match status" value="1"/>
</dbReference>
<dbReference type="SUPFAM" id="SSF81296">
    <property type="entry name" value="E set domains"/>
    <property type="match status" value="1"/>
</dbReference>